<name>B8B915_ORYSI</name>
<keyword evidence="3" id="KW-1185">Reference proteome</keyword>
<evidence type="ECO:0000313" key="2">
    <source>
        <dbReference type="EMBL" id="EEC83235.1"/>
    </source>
</evidence>
<reference evidence="2 3" key="1">
    <citation type="journal article" date="2005" name="PLoS Biol.">
        <title>The genomes of Oryza sativa: a history of duplications.</title>
        <authorList>
            <person name="Yu J."/>
            <person name="Wang J."/>
            <person name="Lin W."/>
            <person name="Li S."/>
            <person name="Li H."/>
            <person name="Zhou J."/>
            <person name="Ni P."/>
            <person name="Dong W."/>
            <person name="Hu S."/>
            <person name="Zeng C."/>
            <person name="Zhang J."/>
            <person name="Zhang Y."/>
            <person name="Li R."/>
            <person name="Xu Z."/>
            <person name="Li S."/>
            <person name="Li X."/>
            <person name="Zheng H."/>
            <person name="Cong L."/>
            <person name="Lin L."/>
            <person name="Yin J."/>
            <person name="Geng J."/>
            <person name="Li G."/>
            <person name="Shi J."/>
            <person name="Liu J."/>
            <person name="Lv H."/>
            <person name="Li J."/>
            <person name="Wang J."/>
            <person name="Deng Y."/>
            <person name="Ran L."/>
            <person name="Shi X."/>
            <person name="Wang X."/>
            <person name="Wu Q."/>
            <person name="Li C."/>
            <person name="Ren X."/>
            <person name="Wang J."/>
            <person name="Wang X."/>
            <person name="Li D."/>
            <person name="Liu D."/>
            <person name="Zhang X."/>
            <person name="Ji Z."/>
            <person name="Zhao W."/>
            <person name="Sun Y."/>
            <person name="Zhang Z."/>
            <person name="Bao J."/>
            <person name="Han Y."/>
            <person name="Dong L."/>
            <person name="Ji J."/>
            <person name="Chen P."/>
            <person name="Wu S."/>
            <person name="Liu J."/>
            <person name="Xiao Y."/>
            <person name="Bu D."/>
            <person name="Tan J."/>
            <person name="Yang L."/>
            <person name="Ye C."/>
            <person name="Zhang J."/>
            <person name="Xu J."/>
            <person name="Zhou Y."/>
            <person name="Yu Y."/>
            <person name="Zhang B."/>
            <person name="Zhuang S."/>
            <person name="Wei H."/>
            <person name="Liu B."/>
            <person name="Lei M."/>
            <person name="Yu H."/>
            <person name="Li Y."/>
            <person name="Xu H."/>
            <person name="Wei S."/>
            <person name="He X."/>
            <person name="Fang L."/>
            <person name="Zhang Z."/>
            <person name="Zhang Y."/>
            <person name="Huang X."/>
            <person name="Su Z."/>
            <person name="Tong W."/>
            <person name="Li J."/>
            <person name="Tong Z."/>
            <person name="Li S."/>
            <person name="Ye J."/>
            <person name="Wang L."/>
            <person name="Fang L."/>
            <person name="Lei T."/>
            <person name="Chen C."/>
            <person name="Chen H."/>
            <person name="Xu Z."/>
            <person name="Li H."/>
            <person name="Huang H."/>
            <person name="Zhang F."/>
            <person name="Xu H."/>
            <person name="Li N."/>
            <person name="Zhao C."/>
            <person name="Li S."/>
            <person name="Dong L."/>
            <person name="Huang Y."/>
            <person name="Li L."/>
            <person name="Xi Y."/>
            <person name="Qi Q."/>
            <person name="Li W."/>
            <person name="Zhang B."/>
            <person name="Hu W."/>
            <person name="Zhang Y."/>
            <person name="Tian X."/>
            <person name="Jiao Y."/>
            <person name="Liang X."/>
            <person name="Jin J."/>
            <person name="Gao L."/>
            <person name="Zheng W."/>
            <person name="Hao B."/>
            <person name="Liu S."/>
            <person name="Wang W."/>
            <person name="Yuan L."/>
            <person name="Cao M."/>
            <person name="McDermott J."/>
            <person name="Samudrala R."/>
            <person name="Wang J."/>
            <person name="Wong G.K."/>
            <person name="Yang H."/>
        </authorList>
    </citation>
    <scope>NUCLEOTIDE SEQUENCE [LARGE SCALE GENOMIC DNA]</scope>
    <source>
        <strain evidence="3">cv. 93-11</strain>
    </source>
</reference>
<protein>
    <recommendedName>
        <fullName evidence="1">At2g24240-like C-terminal beta-propeller domain-containing protein</fullName>
    </recommendedName>
</protein>
<dbReference type="Gramene" id="BGIOSGA028344-TA">
    <property type="protein sequence ID" value="BGIOSGA028344-PA"/>
    <property type="gene ID" value="BGIOSGA028344"/>
</dbReference>
<organism evidence="2 3">
    <name type="scientific">Oryza sativa subsp. indica</name>
    <name type="common">Rice</name>
    <dbReference type="NCBI Taxonomy" id="39946"/>
    <lineage>
        <taxon>Eukaryota</taxon>
        <taxon>Viridiplantae</taxon>
        <taxon>Streptophyta</taxon>
        <taxon>Embryophyta</taxon>
        <taxon>Tracheophyta</taxon>
        <taxon>Spermatophyta</taxon>
        <taxon>Magnoliopsida</taxon>
        <taxon>Liliopsida</taxon>
        <taxon>Poales</taxon>
        <taxon>Poaceae</taxon>
        <taxon>BOP clade</taxon>
        <taxon>Oryzoideae</taxon>
        <taxon>Oryzeae</taxon>
        <taxon>Oryzinae</taxon>
        <taxon>Oryza</taxon>
        <taxon>Oryza sativa</taxon>
    </lineage>
</organism>
<dbReference type="Pfam" id="PF25279">
    <property type="entry name" value="Beta_prop_At2g24240"/>
    <property type="match status" value="1"/>
</dbReference>
<accession>B8B915</accession>
<gene>
    <name evidence="2" type="ORF">OsI_28534</name>
</gene>
<evidence type="ECO:0000259" key="1">
    <source>
        <dbReference type="Pfam" id="PF25279"/>
    </source>
</evidence>
<dbReference type="EMBL" id="CM000133">
    <property type="protein sequence ID" value="EEC83235.1"/>
    <property type="molecule type" value="Genomic_DNA"/>
</dbReference>
<sequence length="140" mass="15456">MIIRPQSAIGGIGVWDCTTGEQADFFYEPPGCALGDADKLQWLDGTSTLMAATMFPRTDTSFIILLDFRDKKNVAWSWSDVGTPASLEDKNVLHAIAMEDGRKYSWSTLQSTSVIPLHMPDCLRQGTMTSSKTTPDFCLN</sequence>
<dbReference type="HOGENOM" id="CLU_1838464_0_0_1"/>
<evidence type="ECO:0000313" key="3">
    <source>
        <dbReference type="Proteomes" id="UP000007015"/>
    </source>
</evidence>
<dbReference type="AlphaFoldDB" id="B8B915"/>
<proteinExistence type="predicted"/>
<dbReference type="InterPro" id="IPR057441">
    <property type="entry name" value="Beta_prop_At2g24240"/>
</dbReference>
<dbReference type="Proteomes" id="UP000007015">
    <property type="component" value="Chromosome 8"/>
</dbReference>
<feature type="domain" description="At2g24240-like C-terminal beta-propeller" evidence="1">
    <location>
        <begin position="11"/>
        <end position="102"/>
    </location>
</feature>
<dbReference type="STRING" id="39946.B8B915"/>